<dbReference type="Gene3D" id="3.40.640.10">
    <property type="entry name" value="Type I PLP-dependent aspartate aminotransferase-like (Major domain)"/>
    <property type="match status" value="1"/>
</dbReference>
<dbReference type="GeneID" id="48277715"/>
<comment type="similarity">
    <text evidence="3">Belongs to the class-I pyridoxal-phosphate-dependent aminotransferase family.</text>
</comment>
<dbReference type="Proteomes" id="UP000238825">
    <property type="component" value="Chromosome"/>
</dbReference>
<evidence type="ECO:0000313" key="14">
    <source>
        <dbReference type="Proteomes" id="UP000238825"/>
    </source>
</evidence>
<dbReference type="GO" id="GO:0047536">
    <property type="term" value="F:2-aminoadipate transaminase activity"/>
    <property type="evidence" value="ECO:0007669"/>
    <property type="project" value="UniProtKB-EC"/>
</dbReference>
<dbReference type="InterPro" id="IPR036388">
    <property type="entry name" value="WH-like_DNA-bd_sf"/>
</dbReference>
<protein>
    <submittedName>
        <fullName evidence="12 13">GntR family transcriptional regulator</fullName>
        <ecNumber evidence="13">2.6.1.39</ecNumber>
    </submittedName>
</protein>
<dbReference type="InterPro" id="IPR015421">
    <property type="entry name" value="PyrdxlP-dep_Trfase_major"/>
</dbReference>
<evidence type="ECO:0000313" key="12">
    <source>
        <dbReference type="EMBL" id="AVK97682.1"/>
    </source>
</evidence>
<reference evidence="13 15" key="2">
    <citation type="submission" date="2018-06" db="EMBL/GenBank/DDBJ databases">
        <authorList>
            <consortium name="Pathogen Informatics"/>
            <person name="Doyle S."/>
        </authorList>
    </citation>
    <scope>NUCLEOTIDE SEQUENCE [LARGE SCALE GENOMIC DNA]</scope>
    <source>
        <strain evidence="13 15">NCTC10338</strain>
    </source>
</reference>
<evidence type="ECO:0000256" key="8">
    <source>
        <dbReference type="ARBA" id="ARBA00023015"/>
    </source>
</evidence>
<dbReference type="SMART" id="SM00345">
    <property type="entry name" value="HTH_GNTR"/>
    <property type="match status" value="1"/>
</dbReference>
<comment type="subunit">
    <text evidence="4">Homodimer.</text>
</comment>
<dbReference type="EMBL" id="CP019980">
    <property type="protein sequence ID" value="AVK97682.1"/>
    <property type="molecule type" value="Genomic_DNA"/>
</dbReference>
<dbReference type="Gene3D" id="1.10.10.10">
    <property type="entry name" value="Winged helix-like DNA-binding domain superfamily/Winged helix DNA-binding domain"/>
    <property type="match status" value="1"/>
</dbReference>
<dbReference type="RefSeq" id="WP_024362417.1">
    <property type="nucleotide sequence ID" value="NZ_BJNS01000066.1"/>
</dbReference>
<evidence type="ECO:0000313" key="15">
    <source>
        <dbReference type="Proteomes" id="UP000255295"/>
    </source>
</evidence>
<dbReference type="GO" id="GO:0030170">
    <property type="term" value="F:pyridoxal phosphate binding"/>
    <property type="evidence" value="ECO:0007669"/>
    <property type="project" value="InterPro"/>
</dbReference>
<keyword evidence="10" id="KW-0804">Transcription</keyword>
<dbReference type="InterPro" id="IPR004839">
    <property type="entry name" value="Aminotransferase_I/II_large"/>
</dbReference>
<dbReference type="EC" id="2.6.1.39" evidence="13"/>
<evidence type="ECO:0000313" key="13">
    <source>
        <dbReference type="EMBL" id="SUV16398.1"/>
    </source>
</evidence>
<dbReference type="GO" id="GO:0003700">
    <property type="term" value="F:DNA-binding transcription factor activity"/>
    <property type="evidence" value="ECO:0007669"/>
    <property type="project" value="InterPro"/>
</dbReference>
<keyword evidence="5 13" id="KW-0032">Aminotransferase</keyword>
<dbReference type="Gene3D" id="3.90.1150.10">
    <property type="entry name" value="Aspartate Aminotransferase, domain 1"/>
    <property type="match status" value="1"/>
</dbReference>
<keyword evidence="6 13" id="KW-0808">Transferase</keyword>
<dbReference type="PROSITE" id="PS50949">
    <property type="entry name" value="HTH_GNTR"/>
    <property type="match status" value="1"/>
</dbReference>
<dbReference type="PANTHER" id="PTHR46577">
    <property type="entry name" value="HTH-TYPE TRANSCRIPTIONAL REGULATORY PROTEIN GABR"/>
    <property type="match status" value="1"/>
</dbReference>
<dbReference type="Pfam" id="PF00155">
    <property type="entry name" value="Aminotran_1_2"/>
    <property type="match status" value="1"/>
</dbReference>
<keyword evidence="7" id="KW-0663">Pyridoxal phosphate</keyword>
<dbReference type="FunFam" id="3.40.640.10:FF:000053">
    <property type="entry name" value="Aminotransferase, class I"/>
    <property type="match status" value="1"/>
</dbReference>
<dbReference type="CDD" id="cd07377">
    <property type="entry name" value="WHTH_GntR"/>
    <property type="match status" value="1"/>
</dbReference>
<evidence type="ECO:0000256" key="6">
    <source>
        <dbReference type="ARBA" id="ARBA00022679"/>
    </source>
</evidence>
<evidence type="ECO:0000256" key="1">
    <source>
        <dbReference type="ARBA" id="ARBA00001933"/>
    </source>
</evidence>
<dbReference type="Pfam" id="PF00392">
    <property type="entry name" value="GntR"/>
    <property type="match status" value="1"/>
</dbReference>
<dbReference type="AlphaFoldDB" id="A0A2S0K2S9"/>
<sequence>MDKTIEHKDYLFKKVYDYVLHRIERNEWKEHEKIPSVRQLASEMNVHRLTVLKAYQLLKKHDKVYVKDKAGYFVQSIETKHFENLNQSNPIVSAYLQKNHLSEIHQPAVSYQFSQALIDPNLLPNHYFSDYVKKVFDLYPKVLATYSTVQGDLELRETLTQYFINQYKTHISADELLITSGSQQAIHLIAQTFIKPRDVVLFERPSYSAAIDIFKAQGAQIVTVDIHPKGYDLQQLELYIKQYKPRLFYLNPTFHNPTGYTVPIEQRKKLVELAEQYRLLLIEDDAYHDIYFDEPPPPPIYTYDSAGTVIYIRSFCKYISPGLRIATVICQSSLMNALLTTKSLADNGSPLLNQKIFLHYFSSLRLQQHLEKIRIALQIRKEIMEEELAITDWRWTSPKGGLNLWVQLPNNFPTELLLSKSFEQNISFVPGQVCDPLKQLSSWIRLSYSYTNEKQLKEGLKRFVAVAQSLSK</sequence>
<organism evidence="12 14">
    <name type="scientific">Lysinibacillus sphaericus</name>
    <name type="common">Bacillus sphaericus</name>
    <dbReference type="NCBI Taxonomy" id="1421"/>
    <lineage>
        <taxon>Bacteria</taxon>
        <taxon>Bacillati</taxon>
        <taxon>Bacillota</taxon>
        <taxon>Bacilli</taxon>
        <taxon>Bacillales</taxon>
        <taxon>Bacillaceae</taxon>
        <taxon>Lysinibacillus</taxon>
    </lineage>
</organism>
<dbReference type="InterPro" id="IPR000524">
    <property type="entry name" value="Tscrpt_reg_HTH_GntR"/>
</dbReference>
<dbReference type="SUPFAM" id="SSF46785">
    <property type="entry name" value="Winged helix' DNA-binding domain"/>
    <property type="match status" value="1"/>
</dbReference>
<comment type="similarity">
    <text evidence="2">In the C-terminal section; belongs to the class-I pyridoxal-phosphate-dependent aminotransferase family.</text>
</comment>
<feature type="domain" description="HTH gntR-type" evidence="11">
    <location>
        <begin position="9"/>
        <end position="77"/>
    </location>
</feature>
<evidence type="ECO:0000256" key="3">
    <source>
        <dbReference type="ARBA" id="ARBA00007441"/>
    </source>
</evidence>
<evidence type="ECO:0000256" key="10">
    <source>
        <dbReference type="ARBA" id="ARBA00023163"/>
    </source>
</evidence>
<evidence type="ECO:0000256" key="9">
    <source>
        <dbReference type="ARBA" id="ARBA00023125"/>
    </source>
</evidence>
<evidence type="ECO:0000259" key="11">
    <source>
        <dbReference type="PROSITE" id="PS50949"/>
    </source>
</evidence>
<accession>A0A2S0K2S9</accession>
<dbReference type="InterPro" id="IPR036390">
    <property type="entry name" value="WH_DNA-bd_sf"/>
</dbReference>
<comment type="cofactor">
    <cofactor evidence="1">
        <name>pyridoxal 5'-phosphate</name>
        <dbReference type="ChEBI" id="CHEBI:597326"/>
    </cofactor>
</comment>
<keyword evidence="8" id="KW-0805">Transcription regulation</keyword>
<dbReference type="CDD" id="cd00609">
    <property type="entry name" value="AAT_like"/>
    <property type="match status" value="1"/>
</dbReference>
<dbReference type="InterPro" id="IPR051446">
    <property type="entry name" value="HTH_trans_reg/aminotransferase"/>
</dbReference>
<keyword evidence="9" id="KW-0238">DNA-binding</keyword>
<dbReference type="Proteomes" id="UP000255295">
    <property type="component" value="Unassembled WGS sequence"/>
</dbReference>
<reference evidence="12 14" key="1">
    <citation type="submission" date="2017-03" db="EMBL/GenBank/DDBJ databases">
        <title>The whole genome sequencing and assembly of Lysinibacillus sphaericus DSM 28T strain.</title>
        <authorList>
            <person name="Lee Y.-J."/>
            <person name="Yi H."/>
            <person name="Bahn Y.-S."/>
            <person name="Kim J.F."/>
            <person name="Lee D.-W."/>
        </authorList>
    </citation>
    <scope>NUCLEOTIDE SEQUENCE [LARGE SCALE GENOMIC DNA]</scope>
    <source>
        <strain evidence="12 14">DSM 28</strain>
    </source>
</reference>
<dbReference type="GO" id="GO:0003677">
    <property type="term" value="F:DNA binding"/>
    <property type="evidence" value="ECO:0007669"/>
    <property type="project" value="UniProtKB-KW"/>
</dbReference>
<dbReference type="SUPFAM" id="SSF53383">
    <property type="entry name" value="PLP-dependent transferases"/>
    <property type="match status" value="1"/>
</dbReference>
<name>A0A2S0K2S9_LYSSH</name>
<dbReference type="InterPro" id="IPR015424">
    <property type="entry name" value="PyrdxlP-dep_Trfase"/>
</dbReference>
<gene>
    <name evidence="13" type="primary">lysN_1</name>
    <name evidence="12" type="ORF">LS41612_16080</name>
    <name evidence="13" type="ORF">NCTC10338_01477</name>
</gene>
<evidence type="ECO:0000256" key="5">
    <source>
        <dbReference type="ARBA" id="ARBA00022576"/>
    </source>
</evidence>
<dbReference type="InterPro" id="IPR015422">
    <property type="entry name" value="PyrdxlP-dep_Trfase_small"/>
</dbReference>
<proteinExistence type="inferred from homology"/>
<dbReference type="PANTHER" id="PTHR46577:SF1">
    <property type="entry name" value="HTH-TYPE TRANSCRIPTIONAL REGULATORY PROTEIN GABR"/>
    <property type="match status" value="1"/>
</dbReference>
<evidence type="ECO:0000256" key="2">
    <source>
        <dbReference type="ARBA" id="ARBA00005384"/>
    </source>
</evidence>
<evidence type="ECO:0000256" key="7">
    <source>
        <dbReference type="ARBA" id="ARBA00022898"/>
    </source>
</evidence>
<dbReference type="EMBL" id="UFSZ01000001">
    <property type="protein sequence ID" value="SUV16398.1"/>
    <property type="molecule type" value="Genomic_DNA"/>
</dbReference>
<evidence type="ECO:0000256" key="4">
    <source>
        <dbReference type="ARBA" id="ARBA00011738"/>
    </source>
</evidence>